<feature type="non-terminal residue" evidence="1">
    <location>
        <position position="1"/>
    </location>
</feature>
<name>A0ABV0Q7B1_9TELE</name>
<evidence type="ECO:0000313" key="1">
    <source>
        <dbReference type="EMBL" id="MEQ2191680.1"/>
    </source>
</evidence>
<keyword evidence="2" id="KW-1185">Reference proteome</keyword>
<organism evidence="1 2">
    <name type="scientific">Xenoophorus captivus</name>
    <dbReference type="NCBI Taxonomy" id="1517983"/>
    <lineage>
        <taxon>Eukaryota</taxon>
        <taxon>Metazoa</taxon>
        <taxon>Chordata</taxon>
        <taxon>Craniata</taxon>
        <taxon>Vertebrata</taxon>
        <taxon>Euteleostomi</taxon>
        <taxon>Actinopterygii</taxon>
        <taxon>Neopterygii</taxon>
        <taxon>Teleostei</taxon>
        <taxon>Neoteleostei</taxon>
        <taxon>Acanthomorphata</taxon>
        <taxon>Ovalentaria</taxon>
        <taxon>Atherinomorphae</taxon>
        <taxon>Cyprinodontiformes</taxon>
        <taxon>Goodeidae</taxon>
        <taxon>Xenoophorus</taxon>
    </lineage>
</organism>
<comment type="caution">
    <text evidence="1">The sequence shown here is derived from an EMBL/GenBank/DDBJ whole genome shotgun (WGS) entry which is preliminary data.</text>
</comment>
<dbReference type="EMBL" id="JAHRIN010001096">
    <property type="protein sequence ID" value="MEQ2191680.1"/>
    <property type="molecule type" value="Genomic_DNA"/>
</dbReference>
<sequence length="82" mass="9346">IIGAHSVYPPNWDKNLALACERLLRSGHRGYSPDHLLTCSIQHFTLYLEKDPTDPQAAAIRSAVSHLLKERDRLRQSRNQTP</sequence>
<accession>A0ABV0Q7B1</accession>
<protein>
    <submittedName>
        <fullName evidence="1">Uncharacterized protein</fullName>
    </submittedName>
</protein>
<gene>
    <name evidence="1" type="ORF">XENOCAPTIV_001050</name>
</gene>
<evidence type="ECO:0000313" key="2">
    <source>
        <dbReference type="Proteomes" id="UP001434883"/>
    </source>
</evidence>
<reference evidence="1 2" key="1">
    <citation type="submission" date="2021-06" db="EMBL/GenBank/DDBJ databases">
        <authorList>
            <person name="Palmer J.M."/>
        </authorList>
    </citation>
    <scope>NUCLEOTIDE SEQUENCE [LARGE SCALE GENOMIC DNA]</scope>
    <source>
        <strain evidence="1 2">XC_2019</strain>
        <tissue evidence="1">Muscle</tissue>
    </source>
</reference>
<dbReference type="Proteomes" id="UP001434883">
    <property type="component" value="Unassembled WGS sequence"/>
</dbReference>
<proteinExistence type="predicted"/>